<dbReference type="Proteomes" id="UP000288405">
    <property type="component" value="Unassembled WGS sequence"/>
</dbReference>
<proteinExistence type="predicted"/>
<sequence length="278" mass="30810">MAKSKFFRVATEGATTDGRTIQRSWLEQMAANYDPNKYGARVWLEHIRGLFPDSDFRAYGDVTALKTEENSEGKLVLYAQIEPTNDLIELNKKKQKIYSSMEIDLDFADTGECYFTGLAVTDSPASLGTEMLQFSAKQQVSPLASRKTRPENLFSEAVELELELEEEPETPEEKPSLFSRVTALLKKAGEKSSADFSDVNKAVEAIATEAGELKNEFNAALKTSNERCEKLEDQVSELTEQLEAQKSAFAELKSQLENTPDGPTRTPASGAPLESDCL</sequence>
<organism evidence="2 3">
    <name type="scientific">Aliidiomarina sanyensis</name>
    <dbReference type="NCBI Taxonomy" id="1249555"/>
    <lineage>
        <taxon>Bacteria</taxon>
        <taxon>Pseudomonadati</taxon>
        <taxon>Pseudomonadota</taxon>
        <taxon>Gammaproteobacteria</taxon>
        <taxon>Alteromonadales</taxon>
        <taxon>Idiomarinaceae</taxon>
        <taxon>Aliidiomarina</taxon>
    </lineage>
</organism>
<gene>
    <name evidence="2" type="ORF">CWE11_10720</name>
</gene>
<comment type="caution">
    <text evidence="2">The sequence shown here is derived from an EMBL/GenBank/DDBJ whole genome shotgun (WGS) entry which is preliminary data.</text>
</comment>
<dbReference type="OrthoDB" id="5625143at2"/>
<dbReference type="Pfam" id="PF05929">
    <property type="entry name" value="Phage_GPO"/>
    <property type="match status" value="1"/>
</dbReference>
<evidence type="ECO:0000256" key="1">
    <source>
        <dbReference type="SAM" id="MobiDB-lite"/>
    </source>
</evidence>
<reference evidence="2 3" key="1">
    <citation type="journal article" date="2011" name="Front. Microbiol.">
        <title>Genomic signatures of strain selection and enhancement in Bacillus atrophaeus var. globigii, a historical biowarfare simulant.</title>
        <authorList>
            <person name="Gibbons H.S."/>
            <person name="Broomall S.M."/>
            <person name="McNew L.A."/>
            <person name="Daligault H."/>
            <person name="Chapman C."/>
            <person name="Bruce D."/>
            <person name="Karavis M."/>
            <person name="Krepps M."/>
            <person name="McGregor P.A."/>
            <person name="Hong C."/>
            <person name="Park K.H."/>
            <person name="Akmal A."/>
            <person name="Feldman A."/>
            <person name="Lin J.S."/>
            <person name="Chang W.E."/>
            <person name="Higgs B.W."/>
            <person name="Demirev P."/>
            <person name="Lindquist J."/>
            <person name="Liem A."/>
            <person name="Fochler E."/>
            <person name="Read T.D."/>
            <person name="Tapia R."/>
            <person name="Johnson S."/>
            <person name="Bishop-Lilly K.A."/>
            <person name="Detter C."/>
            <person name="Han C."/>
            <person name="Sozhamannan S."/>
            <person name="Rosenzweig C.N."/>
            <person name="Skowronski E.W."/>
        </authorList>
    </citation>
    <scope>NUCLEOTIDE SEQUENCE [LARGE SCALE GENOMIC DNA]</scope>
    <source>
        <strain evidence="2 3">GYP-17</strain>
    </source>
</reference>
<keyword evidence="3" id="KW-1185">Reference proteome</keyword>
<dbReference type="InterPro" id="IPR009228">
    <property type="entry name" value="Capsid_scaffold_GpO"/>
</dbReference>
<evidence type="ECO:0000313" key="2">
    <source>
        <dbReference type="EMBL" id="RUO28174.1"/>
    </source>
</evidence>
<feature type="region of interest" description="Disordered" evidence="1">
    <location>
        <begin position="252"/>
        <end position="278"/>
    </location>
</feature>
<dbReference type="EMBL" id="PIPM01000016">
    <property type="protein sequence ID" value="RUO28174.1"/>
    <property type="molecule type" value="Genomic_DNA"/>
</dbReference>
<accession>A0A432WAZ5</accession>
<dbReference type="AlphaFoldDB" id="A0A432WAZ5"/>
<evidence type="ECO:0000313" key="3">
    <source>
        <dbReference type="Proteomes" id="UP000288405"/>
    </source>
</evidence>
<name>A0A432WAZ5_9GAMM</name>
<dbReference type="RefSeq" id="WP_126777623.1">
    <property type="nucleotide sequence ID" value="NZ_PIPM01000016.1"/>
</dbReference>
<protein>
    <submittedName>
        <fullName evidence="2">Phage capsid protein</fullName>
    </submittedName>
</protein>